<evidence type="ECO:0000313" key="1">
    <source>
        <dbReference type="EMBL" id="CAA9522856.1"/>
    </source>
</evidence>
<reference evidence="1" key="1">
    <citation type="submission" date="2020-02" db="EMBL/GenBank/DDBJ databases">
        <authorList>
            <person name="Meier V. D."/>
        </authorList>
    </citation>
    <scope>NUCLEOTIDE SEQUENCE</scope>
    <source>
        <strain evidence="1">AVDCRST_MAG67</strain>
    </source>
</reference>
<dbReference type="EMBL" id="CADCVQ010000148">
    <property type="protein sequence ID" value="CAA9522856.1"/>
    <property type="molecule type" value="Genomic_DNA"/>
</dbReference>
<name>A0A6J4TGS8_9ACTN</name>
<proteinExistence type="predicted"/>
<sequence>MLVKLDDDYEGVIVNPVHVSHLEPGPDTDSGPMISIH</sequence>
<protein>
    <submittedName>
        <fullName evidence="1">Uncharacterized protein</fullName>
    </submittedName>
</protein>
<gene>
    <name evidence="1" type="ORF">AVDCRST_MAG67-3826</name>
</gene>
<accession>A0A6J4TGS8</accession>
<dbReference type="AlphaFoldDB" id="A0A6J4TGS8"/>
<organism evidence="1">
    <name type="scientific">uncultured Solirubrobacteraceae bacterium</name>
    <dbReference type="NCBI Taxonomy" id="1162706"/>
    <lineage>
        <taxon>Bacteria</taxon>
        <taxon>Bacillati</taxon>
        <taxon>Actinomycetota</taxon>
        <taxon>Thermoleophilia</taxon>
        <taxon>Solirubrobacterales</taxon>
        <taxon>Solirubrobacteraceae</taxon>
        <taxon>environmental samples</taxon>
    </lineage>
</organism>